<dbReference type="Proteomes" id="UP000035057">
    <property type="component" value="Unassembled WGS sequence"/>
</dbReference>
<dbReference type="AlphaFoldDB" id="A0A072N3I2"/>
<dbReference type="EMBL" id="ANIE01000003">
    <property type="protein sequence ID" value="KEF32081.1"/>
    <property type="molecule type" value="Genomic_DNA"/>
</dbReference>
<accession>A0A072N3I2</accession>
<gene>
    <name evidence="2" type="ORF">D777_00715</name>
</gene>
<dbReference type="STRING" id="1137280.D777_00715"/>
<protein>
    <submittedName>
        <fullName evidence="2">Lipoprotein, putative</fullName>
    </submittedName>
</protein>
<sequence length="86" mass="9119">MIFSGDDMASPFSFIGPLLIAVLTVSSAGCTSIKPWVKPYERDRLADPVMSLSRHGKADVYMHHVYQARESARGAEGGSGGGCGCN</sequence>
<reference evidence="2 3" key="1">
    <citation type="submission" date="2012-12" db="EMBL/GenBank/DDBJ databases">
        <title>Genome assembly of Marinobacter sp. AK21.</title>
        <authorList>
            <person name="Khatri I."/>
            <person name="Kumar R."/>
            <person name="Vaidya B."/>
            <person name="Subramanian S."/>
            <person name="Pinnaka A."/>
        </authorList>
    </citation>
    <scope>NUCLEOTIDE SEQUENCE [LARGE SCALE GENOMIC DNA]</scope>
    <source>
        <strain evidence="2 3">AK21</strain>
    </source>
</reference>
<evidence type="ECO:0000313" key="3">
    <source>
        <dbReference type="Proteomes" id="UP000035057"/>
    </source>
</evidence>
<feature type="domain" description="DUF4266" evidence="1">
    <location>
        <begin position="37"/>
        <end position="86"/>
    </location>
</feature>
<dbReference type="InterPro" id="IPR025362">
    <property type="entry name" value="DUF4266"/>
</dbReference>
<evidence type="ECO:0000259" key="1">
    <source>
        <dbReference type="Pfam" id="PF14086"/>
    </source>
</evidence>
<evidence type="ECO:0000313" key="2">
    <source>
        <dbReference type="EMBL" id="KEF32081.1"/>
    </source>
</evidence>
<proteinExistence type="predicted"/>
<comment type="caution">
    <text evidence="2">The sequence shown here is derived from an EMBL/GenBank/DDBJ whole genome shotgun (WGS) entry which is preliminary data.</text>
</comment>
<name>A0A072N3I2_9GAMM</name>
<keyword evidence="2" id="KW-0449">Lipoprotein</keyword>
<dbReference type="Pfam" id="PF14086">
    <property type="entry name" value="DUF4266"/>
    <property type="match status" value="1"/>
</dbReference>
<dbReference type="PATRIC" id="fig|1137280.3.peg.531"/>
<keyword evidence="3" id="KW-1185">Reference proteome</keyword>
<organism evidence="2 3">
    <name type="scientific">Marinobacter nitratireducens</name>
    <dbReference type="NCBI Taxonomy" id="1137280"/>
    <lineage>
        <taxon>Bacteria</taxon>
        <taxon>Pseudomonadati</taxon>
        <taxon>Pseudomonadota</taxon>
        <taxon>Gammaproteobacteria</taxon>
        <taxon>Pseudomonadales</taxon>
        <taxon>Marinobacteraceae</taxon>
        <taxon>Marinobacter</taxon>
    </lineage>
</organism>